<dbReference type="Pfam" id="PF01261">
    <property type="entry name" value="AP_endonuc_2"/>
    <property type="match status" value="1"/>
</dbReference>
<evidence type="ECO:0000259" key="1">
    <source>
        <dbReference type="Pfam" id="PF01261"/>
    </source>
</evidence>
<dbReference type="AlphaFoldDB" id="A0A7G5N2M1"/>
<dbReference type="PANTHER" id="PTHR12110">
    <property type="entry name" value="HYDROXYPYRUVATE ISOMERASE"/>
    <property type="match status" value="1"/>
</dbReference>
<gene>
    <name evidence="2" type="ORF">E5259_28085</name>
</gene>
<dbReference type="InterPro" id="IPR036237">
    <property type="entry name" value="Xyl_isomerase-like_sf"/>
</dbReference>
<dbReference type="PANTHER" id="PTHR12110:SF53">
    <property type="entry name" value="BLR5974 PROTEIN"/>
    <property type="match status" value="1"/>
</dbReference>
<evidence type="ECO:0000313" key="2">
    <source>
        <dbReference type="EMBL" id="QMW81114.1"/>
    </source>
</evidence>
<dbReference type="GO" id="GO:0016853">
    <property type="term" value="F:isomerase activity"/>
    <property type="evidence" value="ECO:0007669"/>
    <property type="project" value="UniProtKB-KW"/>
</dbReference>
<proteinExistence type="predicted"/>
<dbReference type="InterPro" id="IPR050312">
    <property type="entry name" value="IolE/XylAMocC-like"/>
</dbReference>
<reference evidence="2 3" key="1">
    <citation type="submission" date="2019-04" db="EMBL/GenBank/DDBJ databases">
        <authorList>
            <person name="Schori C."/>
            <person name="Ahrens C."/>
        </authorList>
    </citation>
    <scope>NUCLEOTIDE SEQUENCE [LARGE SCALE GENOMIC DNA]</scope>
    <source>
        <strain evidence="2 3">DSM 2950</strain>
    </source>
</reference>
<protein>
    <submittedName>
        <fullName evidence="2">Sugar phosphate isomerase/epimerase</fullName>
    </submittedName>
</protein>
<dbReference type="InterPro" id="IPR013022">
    <property type="entry name" value="Xyl_isomerase-like_TIM-brl"/>
</dbReference>
<feature type="domain" description="Xylose isomerase-like TIM barrel" evidence="1">
    <location>
        <begin position="19"/>
        <end position="260"/>
    </location>
</feature>
<dbReference type="GeneID" id="75053398"/>
<accession>A0A7G5N2M1</accession>
<keyword evidence="2" id="KW-0413">Isomerase</keyword>
<organism evidence="2 3">
    <name type="scientific">Blautia producta</name>
    <dbReference type="NCBI Taxonomy" id="33035"/>
    <lineage>
        <taxon>Bacteria</taxon>
        <taxon>Bacillati</taxon>
        <taxon>Bacillota</taxon>
        <taxon>Clostridia</taxon>
        <taxon>Lachnospirales</taxon>
        <taxon>Lachnospiraceae</taxon>
        <taxon>Blautia</taxon>
    </lineage>
</organism>
<dbReference type="EMBL" id="CP039126">
    <property type="protein sequence ID" value="QMW81114.1"/>
    <property type="molecule type" value="Genomic_DNA"/>
</dbReference>
<dbReference type="Proteomes" id="UP000515789">
    <property type="component" value="Chromosome"/>
</dbReference>
<sequence length="277" mass="31121">MRVGVLIELFRDTDIDARFAELRSMGMESCQLVCWDREIMDQENADKVNAAAEHHKVDITAFWCGWEGPKVWDFYDGQLTLGLVPETFRFERVKMLQEGIRFAAMIHVKDVATHVGYMPENPYDLNYAGVLVCLKELVKQCKENGQNFLFETGQETPVTLKRAIQDIEKELGKGNVGINLDPANLVMYGKANPVDALEVFGEYVMGIHGKDGKYPTDGHMLGDEVPLGQGKVNYPAFVAKLKEIGYAGDITIEREISGEEQKKDIVMAKAVLDELLK</sequence>
<name>A0A7G5N2M1_9FIRM</name>
<evidence type="ECO:0000313" key="3">
    <source>
        <dbReference type="Proteomes" id="UP000515789"/>
    </source>
</evidence>
<dbReference type="SUPFAM" id="SSF51658">
    <property type="entry name" value="Xylose isomerase-like"/>
    <property type="match status" value="1"/>
</dbReference>
<dbReference type="RefSeq" id="WP_018597176.1">
    <property type="nucleotide sequence ID" value="NZ_AP031416.1"/>
</dbReference>
<dbReference type="Gene3D" id="3.20.20.150">
    <property type="entry name" value="Divalent-metal-dependent TIM barrel enzymes"/>
    <property type="match status" value="1"/>
</dbReference>